<keyword evidence="2" id="KW-1185">Reference proteome</keyword>
<reference evidence="1" key="1">
    <citation type="submission" date="2020-08" db="EMBL/GenBank/DDBJ databases">
        <title>Multicomponent nature underlies the extraordinary mechanical properties of spider dragline silk.</title>
        <authorList>
            <person name="Kono N."/>
            <person name="Nakamura H."/>
            <person name="Mori M."/>
            <person name="Yoshida Y."/>
            <person name="Ohtoshi R."/>
            <person name="Malay A.D."/>
            <person name="Moran D.A.P."/>
            <person name="Tomita M."/>
            <person name="Numata K."/>
            <person name="Arakawa K."/>
        </authorList>
    </citation>
    <scope>NUCLEOTIDE SEQUENCE</scope>
</reference>
<proteinExistence type="predicted"/>
<dbReference type="Proteomes" id="UP000887013">
    <property type="component" value="Unassembled WGS sequence"/>
</dbReference>
<dbReference type="EMBL" id="BMAW01110928">
    <property type="protein sequence ID" value="GFT45535.1"/>
    <property type="molecule type" value="Genomic_DNA"/>
</dbReference>
<accession>A0A8X6P148</accession>
<comment type="caution">
    <text evidence="1">The sequence shown here is derived from an EMBL/GenBank/DDBJ whole genome shotgun (WGS) entry which is preliminary data.</text>
</comment>
<name>A0A8X6P148_NEPPI</name>
<protein>
    <submittedName>
        <fullName evidence="1">Uncharacterized protein</fullName>
    </submittedName>
</protein>
<evidence type="ECO:0000313" key="1">
    <source>
        <dbReference type="EMBL" id="GFT45535.1"/>
    </source>
</evidence>
<evidence type="ECO:0000313" key="2">
    <source>
        <dbReference type="Proteomes" id="UP000887013"/>
    </source>
</evidence>
<dbReference type="AlphaFoldDB" id="A0A8X6P148"/>
<sequence>MVFSLPERALIMKLLRKPGKSCCSSSCIPISEGVSPETNVSSSCERHDISIQRNWIVMRSTWEKAKVYQCNSCFRSRGYCRVVTD</sequence>
<gene>
    <name evidence="1" type="ORF">NPIL_499811</name>
</gene>
<organism evidence="1 2">
    <name type="scientific">Nephila pilipes</name>
    <name type="common">Giant wood spider</name>
    <name type="synonym">Nephila maculata</name>
    <dbReference type="NCBI Taxonomy" id="299642"/>
    <lineage>
        <taxon>Eukaryota</taxon>
        <taxon>Metazoa</taxon>
        <taxon>Ecdysozoa</taxon>
        <taxon>Arthropoda</taxon>
        <taxon>Chelicerata</taxon>
        <taxon>Arachnida</taxon>
        <taxon>Araneae</taxon>
        <taxon>Araneomorphae</taxon>
        <taxon>Entelegynae</taxon>
        <taxon>Araneoidea</taxon>
        <taxon>Nephilidae</taxon>
        <taxon>Nephila</taxon>
    </lineage>
</organism>